<dbReference type="PROSITE" id="PS50067">
    <property type="entry name" value="KINESIN_MOTOR_2"/>
    <property type="match status" value="1"/>
</dbReference>
<feature type="region of interest" description="Disordered" evidence="3">
    <location>
        <begin position="178"/>
        <end position="197"/>
    </location>
</feature>
<evidence type="ECO:0000313" key="5">
    <source>
        <dbReference type="EMBL" id="KAF0735003.1"/>
    </source>
</evidence>
<dbReference type="GO" id="GO:0005524">
    <property type="term" value="F:ATP binding"/>
    <property type="evidence" value="ECO:0007669"/>
    <property type="project" value="InterPro"/>
</dbReference>
<proteinExistence type="inferred from homology"/>
<dbReference type="PANTHER" id="PTHR47969">
    <property type="entry name" value="CHROMOSOME-ASSOCIATED KINESIN KIF4A-RELATED"/>
    <property type="match status" value="1"/>
</dbReference>
<dbReference type="InterPro" id="IPR027640">
    <property type="entry name" value="Kinesin-like_fam"/>
</dbReference>
<dbReference type="SUPFAM" id="SSF52540">
    <property type="entry name" value="P-loop containing nucleoside triphosphate hydrolases"/>
    <property type="match status" value="1"/>
</dbReference>
<dbReference type="GO" id="GO:0007052">
    <property type="term" value="P:mitotic spindle organization"/>
    <property type="evidence" value="ECO:0007669"/>
    <property type="project" value="TreeGrafter"/>
</dbReference>
<dbReference type="InterPro" id="IPR001752">
    <property type="entry name" value="Kinesin_motor_dom"/>
</dbReference>
<dbReference type="EMBL" id="VJMJ01000102">
    <property type="protein sequence ID" value="KAF0735003.1"/>
    <property type="molecule type" value="Genomic_DNA"/>
</dbReference>
<sequence length="197" mass="22548">MVVTLSPSKANFEETVTTLRFAERLKAVVCQPQPKPVVEVPKEKYTEAQFEALQLQVNRLQETLKRSKAKCEALVERDRALVDENNKLRIQFQAVKNLLEQERMKNTSPSKQTQQGIDAAMAKLLEQIRQEESKVIYNMVHAQHQNELHQLQLSLPEKLQEPKPIPSDDNVQVECTILPPLNTTRPPGESTIERSDE</sequence>
<accession>A0A6G0X500</accession>
<dbReference type="AlphaFoldDB" id="A0A6G0X500"/>
<dbReference type="GO" id="GO:0005875">
    <property type="term" value="C:microtubule associated complex"/>
    <property type="evidence" value="ECO:0007669"/>
    <property type="project" value="TreeGrafter"/>
</dbReference>
<protein>
    <recommendedName>
        <fullName evidence="4">Kinesin motor domain-containing protein</fullName>
    </recommendedName>
</protein>
<evidence type="ECO:0000313" key="6">
    <source>
        <dbReference type="Proteomes" id="UP000481153"/>
    </source>
</evidence>
<dbReference type="GO" id="GO:0007018">
    <property type="term" value="P:microtubule-based movement"/>
    <property type="evidence" value="ECO:0007669"/>
    <property type="project" value="InterPro"/>
</dbReference>
<dbReference type="GO" id="GO:0003777">
    <property type="term" value="F:microtubule motor activity"/>
    <property type="evidence" value="ECO:0007669"/>
    <property type="project" value="InterPro"/>
</dbReference>
<dbReference type="GO" id="GO:0051231">
    <property type="term" value="P:spindle elongation"/>
    <property type="evidence" value="ECO:0007669"/>
    <property type="project" value="TreeGrafter"/>
</dbReference>
<dbReference type="PANTHER" id="PTHR47969:SF29">
    <property type="entry name" value="KINESIN-LIKE PROTEIN"/>
    <property type="match status" value="1"/>
</dbReference>
<comment type="caution">
    <text evidence="5">The sequence shown here is derived from an EMBL/GenBank/DDBJ whole genome shotgun (WGS) entry which is preliminary data.</text>
</comment>
<dbReference type="InterPro" id="IPR027417">
    <property type="entry name" value="P-loop_NTPase"/>
</dbReference>
<dbReference type="Proteomes" id="UP000481153">
    <property type="component" value="Unassembled WGS sequence"/>
</dbReference>
<comment type="caution">
    <text evidence="1">Lacks conserved residue(s) required for the propagation of feature annotation.</text>
</comment>
<evidence type="ECO:0000256" key="3">
    <source>
        <dbReference type="SAM" id="MobiDB-lite"/>
    </source>
</evidence>
<dbReference type="Gene3D" id="1.20.58.1980">
    <property type="match status" value="1"/>
</dbReference>
<gene>
    <name evidence="5" type="ORF">Ae201684_008475</name>
</gene>
<feature type="domain" description="Kinesin motor" evidence="4">
    <location>
        <begin position="1"/>
        <end position="28"/>
    </location>
</feature>
<evidence type="ECO:0000259" key="4">
    <source>
        <dbReference type="PROSITE" id="PS50067"/>
    </source>
</evidence>
<dbReference type="GO" id="GO:0008017">
    <property type="term" value="F:microtubule binding"/>
    <property type="evidence" value="ECO:0007669"/>
    <property type="project" value="InterPro"/>
</dbReference>
<evidence type="ECO:0000256" key="2">
    <source>
        <dbReference type="SAM" id="Coils"/>
    </source>
</evidence>
<name>A0A6G0X500_9STRA</name>
<reference evidence="5 6" key="1">
    <citation type="submission" date="2019-07" db="EMBL/GenBank/DDBJ databases">
        <title>Genomics analysis of Aphanomyces spp. identifies a new class of oomycete effector associated with host adaptation.</title>
        <authorList>
            <person name="Gaulin E."/>
        </authorList>
    </citation>
    <scope>NUCLEOTIDE SEQUENCE [LARGE SCALE GENOMIC DNA]</scope>
    <source>
        <strain evidence="5 6">ATCC 201684</strain>
    </source>
</reference>
<keyword evidence="2" id="KW-0175">Coiled coil</keyword>
<keyword evidence="6" id="KW-1185">Reference proteome</keyword>
<dbReference type="VEuPathDB" id="FungiDB:AeMF1_000072"/>
<comment type="similarity">
    <text evidence="1">Belongs to the TRAFAC class myosin-kinesin ATPase superfamily. Kinesin family.</text>
</comment>
<evidence type="ECO:0000256" key="1">
    <source>
        <dbReference type="PROSITE-ProRule" id="PRU00283"/>
    </source>
</evidence>
<organism evidence="5 6">
    <name type="scientific">Aphanomyces euteiches</name>
    <dbReference type="NCBI Taxonomy" id="100861"/>
    <lineage>
        <taxon>Eukaryota</taxon>
        <taxon>Sar</taxon>
        <taxon>Stramenopiles</taxon>
        <taxon>Oomycota</taxon>
        <taxon>Saprolegniomycetes</taxon>
        <taxon>Saprolegniales</taxon>
        <taxon>Verrucalvaceae</taxon>
        <taxon>Aphanomyces</taxon>
    </lineage>
</organism>
<feature type="coiled-coil region" evidence="2">
    <location>
        <begin position="50"/>
        <end position="77"/>
    </location>
</feature>